<organism evidence="1 2">
    <name type="scientific">Avena sativa</name>
    <name type="common">Oat</name>
    <dbReference type="NCBI Taxonomy" id="4498"/>
    <lineage>
        <taxon>Eukaryota</taxon>
        <taxon>Viridiplantae</taxon>
        <taxon>Streptophyta</taxon>
        <taxon>Embryophyta</taxon>
        <taxon>Tracheophyta</taxon>
        <taxon>Spermatophyta</taxon>
        <taxon>Magnoliopsida</taxon>
        <taxon>Liliopsida</taxon>
        <taxon>Poales</taxon>
        <taxon>Poaceae</taxon>
        <taxon>BOP clade</taxon>
        <taxon>Pooideae</taxon>
        <taxon>Poodae</taxon>
        <taxon>Poeae</taxon>
        <taxon>Poeae Chloroplast Group 1 (Aveneae type)</taxon>
        <taxon>Aveninae</taxon>
        <taxon>Avena</taxon>
    </lineage>
</organism>
<keyword evidence="2" id="KW-1185">Reference proteome</keyword>
<dbReference type="Proteomes" id="UP001732700">
    <property type="component" value="Chromosome 2C"/>
</dbReference>
<protein>
    <submittedName>
        <fullName evidence="1">Uncharacterized protein</fullName>
    </submittedName>
</protein>
<accession>A0ACD5UVD3</accession>
<dbReference type="EnsemblPlants" id="AVESA.00010b.r2.2CG0317200.1">
    <property type="protein sequence ID" value="AVESA.00010b.r2.2CG0317200.1.CDS"/>
    <property type="gene ID" value="AVESA.00010b.r2.2CG0317200"/>
</dbReference>
<evidence type="ECO:0000313" key="2">
    <source>
        <dbReference type="Proteomes" id="UP001732700"/>
    </source>
</evidence>
<reference evidence="1" key="2">
    <citation type="submission" date="2025-09" db="UniProtKB">
        <authorList>
            <consortium name="EnsemblPlants"/>
        </authorList>
    </citation>
    <scope>IDENTIFICATION</scope>
</reference>
<sequence>MAFPTSALPPVHPPKCFALISTERDNSFHDDDNNRLYLQTTLAALEHTDKFDSTLWRNDDDDLEAAVPILTDPTARFYVEMANKAPGYVHIRCGYNNKYWVPEEAYRYLGGDRDFMLIGTTPEREEDIGNKLCTLFRLNLTIDQKDGAGNNTFKARFIAGASQSDAFIFVAKDNSLHKDFFIRDLSDHVVLPRHVAFKGDNGKYLSARQVHGRPYCQFSSQDITDPSVMFTTFYNDDGTVRIKSEAYGKFLRLSPAWIWPDGPDNPSDKNTLFKVTRIDDYYLLKNLGNNHFCKRLTADNKSDCLNAATEHVMTEAKLWVEEPVLSREIYNITYHGLDKARVYDSKTVNMASSSAINATSQNNNVKMSLTITQTQSRTWDTSLSTKIGVKTTITASVPQVGSIGEELSAEVESGFSFGKTEVTETKQEIVYDVVVPTMKKVIVSAIATQAKCDVPYSYAQKDIMPSGEVIVSTLHDGMYSGKNTFNLQYVTTEEDLPAEFLKKGK</sequence>
<evidence type="ECO:0000313" key="1">
    <source>
        <dbReference type="EnsemblPlants" id="AVESA.00010b.r2.2CG0317200.1.CDS"/>
    </source>
</evidence>
<reference evidence="1" key="1">
    <citation type="submission" date="2021-05" db="EMBL/GenBank/DDBJ databases">
        <authorList>
            <person name="Scholz U."/>
            <person name="Mascher M."/>
            <person name="Fiebig A."/>
        </authorList>
    </citation>
    <scope>NUCLEOTIDE SEQUENCE [LARGE SCALE GENOMIC DNA]</scope>
</reference>
<proteinExistence type="predicted"/>
<name>A0ACD5UVD3_AVESA</name>